<dbReference type="GO" id="GO:0016747">
    <property type="term" value="F:acyltransferase activity, transferring groups other than amino-acyl groups"/>
    <property type="evidence" value="ECO:0007669"/>
    <property type="project" value="InterPro"/>
</dbReference>
<dbReference type="Proteomes" id="UP000217276">
    <property type="component" value="Chromosome"/>
</dbReference>
<dbReference type="CDD" id="cd04301">
    <property type="entry name" value="NAT_SF"/>
    <property type="match status" value="1"/>
</dbReference>
<dbReference type="PROSITE" id="PS51186">
    <property type="entry name" value="GNAT"/>
    <property type="match status" value="1"/>
</dbReference>
<accession>A0A250FEY1</accession>
<sequence length="148" mass="16838">MITLLTKEMITKEIEQDAHRLFSMLSRRYQRALSELFEDENTAPYVVGYIEDGRLHGMASMAVYKVISGYKGWIEDVVVDEFARGKKIGTQLIQTLISKGRELGLGEILLFTAPTNEAAIRLYENEGFKRKGTEVFVNALKEMYPPVV</sequence>
<reference evidence="3" key="1">
    <citation type="submission" date="2017-06" db="EMBL/GenBank/DDBJ databases">
        <title>Capnocytophaga spp. assemblies.</title>
        <authorList>
            <person name="Gulvik C.A."/>
        </authorList>
    </citation>
    <scope>NUCLEOTIDE SEQUENCE [LARGE SCALE GENOMIC DNA]</scope>
    <source>
        <strain evidence="3">H6253</strain>
    </source>
</reference>
<dbReference type="InterPro" id="IPR000182">
    <property type="entry name" value="GNAT_dom"/>
</dbReference>
<keyword evidence="2" id="KW-0808">Transferase</keyword>
<evidence type="ECO:0000313" key="3">
    <source>
        <dbReference type="Proteomes" id="UP000217276"/>
    </source>
</evidence>
<dbReference type="AlphaFoldDB" id="A0A250FEY1"/>
<name>A0A250FEY1_9FLAO</name>
<gene>
    <name evidence="2" type="ORF">CGC53_09785</name>
</gene>
<dbReference type="EMBL" id="CP022384">
    <property type="protein sequence ID" value="ATA82608.1"/>
    <property type="molecule type" value="Genomic_DNA"/>
</dbReference>
<dbReference type="SUPFAM" id="SSF55729">
    <property type="entry name" value="Acyl-CoA N-acyltransferases (Nat)"/>
    <property type="match status" value="1"/>
</dbReference>
<protein>
    <submittedName>
        <fullName evidence="2">N-acetyltransferase</fullName>
    </submittedName>
</protein>
<organism evidence="2 3">
    <name type="scientific">Capnocytophaga leadbetteri</name>
    <dbReference type="NCBI Taxonomy" id="327575"/>
    <lineage>
        <taxon>Bacteria</taxon>
        <taxon>Pseudomonadati</taxon>
        <taxon>Bacteroidota</taxon>
        <taxon>Flavobacteriia</taxon>
        <taxon>Flavobacteriales</taxon>
        <taxon>Flavobacteriaceae</taxon>
        <taxon>Capnocytophaga</taxon>
    </lineage>
</organism>
<evidence type="ECO:0000259" key="1">
    <source>
        <dbReference type="PROSITE" id="PS51186"/>
    </source>
</evidence>
<dbReference type="KEGG" id="clk:CGC53_09785"/>
<dbReference type="RefSeq" id="WP_009733826.1">
    <property type="nucleotide sequence ID" value="NZ_CAJZEI010000042.1"/>
</dbReference>
<feature type="domain" description="N-acetyltransferase" evidence="1">
    <location>
        <begin position="8"/>
        <end position="148"/>
    </location>
</feature>
<keyword evidence="3" id="KW-1185">Reference proteome</keyword>
<dbReference type="InterPro" id="IPR016181">
    <property type="entry name" value="Acyl_CoA_acyltransferase"/>
</dbReference>
<proteinExistence type="predicted"/>
<dbReference type="PANTHER" id="PTHR43072">
    <property type="entry name" value="N-ACETYLTRANSFERASE"/>
    <property type="match status" value="1"/>
</dbReference>
<evidence type="ECO:0000313" key="2">
    <source>
        <dbReference type="EMBL" id="ATA82608.1"/>
    </source>
</evidence>
<dbReference type="Gene3D" id="3.40.630.30">
    <property type="match status" value="1"/>
</dbReference>
<dbReference type="Pfam" id="PF00583">
    <property type="entry name" value="Acetyltransf_1"/>
    <property type="match status" value="1"/>
</dbReference>